<dbReference type="AlphaFoldDB" id="A0A518I4A6"/>
<keyword evidence="13" id="KW-1185">Reference proteome</keyword>
<reference evidence="12 13" key="1">
    <citation type="submission" date="2019-03" db="EMBL/GenBank/DDBJ databases">
        <title>Deep-cultivation of Planctomycetes and their phenomic and genomic characterization uncovers novel biology.</title>
        <authorList>
            <person name="Wiegand S."/>
            <person name="Jogler M."/>
            <person name="Boedeker C."/>
            <person name="Pinto D."/>
            <person name="Vollmers J."/>
            <person name="Rivas-Marin E."/>
            <person name="Kohn T."/>
            <person name="Peeters S.H."/>
            <person name="Heuer A."/>
            <person name="Rast P."/>
            <person name="Oberbeckmann S."/>
            <person name="Bunk B."/>
            <person name="Jeske O."/>
            <person name="Meyerdierks A."/>
            <person name="Storesund J.E."/>
            <person name="Kallscheuer N."/>
            <person name="Luecker S."/>
            <person name="Lage O.M."/>
            <person name="Pohl T."/>
            <person name="Merkel B.J."/>
            <person name="Hornburger P."/>
            <person name="Mueller R.-W."/>
            <person name="Bruemmer F."/>
            <person name="Labrenz M."/>
            <person name="Spormann A.M."/>
            <person name="Op den Camp H."/>
            <person name="Overmann J."/>
            <person name="Amann R."/>
            <person name="Jetten M.S.M."/>
            <person name="Mascher T."/>
            <person name="Medema M.H."/>
            <person name="Devos D.P."/>
            <person name="Kaster A.-K."/>
            <person name="Ovreas L."/>
            <person name="Rohde M."/>
            <person name="Galperin M.Y."/>
            <person name="Jogler C."/>
        </authorList>
    </citation>
    <scope>NUCLEOTIDE SEQUENCE [LARGE SCALE GENOMIC DNA]</scope>
    <source>
        <strain evidence="12 13">Enr13</strain>
    </source>
</reference>
<evidence type="ECO:0000256" key="8">
    <source>
        <dbReference type="ARBA" id="ARBA00023235"/>
    </source>
</evidence>
<dbReference type="PANTHER" id="PTHR43725">
    <property type="entry name" value="UDP-GLUCOSE 4-EPIMERASE"/>
    <property type="match status" value="1"/>
</dbReference>
<comment type="pathway">
    <text evidence="3 10">Carbohydrate metabolism; galactose metabolism.</text>
</comment>
<evidence type="ECO:0000259" key="11">
    <source>
        <dbReference type="Pfam" id="PF01370"/>
    </source>
</evidence>
<protein>
    <recommendedName>
        <fullName evidence="6 10">UDP-glucose 4-epimerase</fullName>
        <ecNumber evidence="5 10">5.1.3.2</ecNumber>
    </recommendedName>
</protein>
<dbReference type="Proteomes" id="UP000319004">
    <property type="component" value="Chromosome"/>
</dbReference>
<dbReference type="CDD" id="cd05247">
    <property type="entry name" value="UDP_G4E_1_SDR_e"/>
    <property type="match status" value="1"/>
</dbReference>
<dbReference type="PANTHER" id="PTHR43725:SF53">
    <property type="entry name" value="UDP-ARABINOSE 4-EPIMERASE 1"/>
    <property type="match status" value="1"/>
</dbReference>
<evidence type="ECO:0000256" key="4">
    <source>
        <dbReference type="ARBA" id="ARBA00007637"/>
    </source>
</evidence>
<evidence type="ECO:0000256" key="2">
    <source>
        <dbReference type="ARBA" id="ARBA00001911"/>
    </source>
</evidence>
<feature type="domain" description="NAD-dependent epimerase/dehydratase" evidence="11">
    <location>
        <begin position="9"/>
        <end position="256"/>
    </location>
</feature>
<comment type="cofactor">
    <cofactor evidence="2 10">
        <name>NAD(+)</name>
        <dbReference type="ChEBI" id="CHEBI:57540"/>
    </cofactor>
</comment>
<dbReference type="NCBIfam" id="TIGR01179">
    <property type="entry name" value="galE"/>
    <property type="match status" value="1"/>
</dbReference>
<dbReference type="Pfam" id="PF01370">
    <property type="entry name" value="Epimerase"/>
    <property type="match status" value="1"/>
</dbReference>
<keyword evidence="7 10" id="KW-0520">NAD</keyword>
<dbReference type="GO" id="GO:0003978">
    <property type="term" value="F:UDP-glucose 4-epimerase activity"/>
    <property type="evidence" value="ECO:0007669"/>
    <property type="project" value="UniProtKB-UniRule"/>
</dbReference>
<dbReference type="SUPFAM" id="SSF51735">
    <property type="entry name" value="NAD(P)-binding Rossmann-fold domains"/>
    <property type="match status" value="1"/>
</dbReference>
<name>A0A518I4A6_9BACT</name>
<evidence type="ECO:0000256" key="1">
    <source>
        <dbReference type="ARBA" id="ARBA00000083"/>
    </source>
</evidence>
<evidence type="ECO:0000256" key="7">
    <source>
        <dbReference type="ARBA" id="ARBA00023027"/>
    </source>
</evidence>
<evidence type="ECO:0000256" key="10">
    <source>
        <dbReference type="RuleBase" id="RU366046"/>
    </source>
</evidence>
<sequence length="336" mass="36477">MLEVDFMNVLVVGGAGYIGSHAVRLLTEAGHQVTVYDNLSRGHRQAVPDGMLVEGELADRAKLTGVLKDKQIDAVMHFAAFALVNESVNDPALYYRNNVVAAIELLDAMREADVKKIVFSSTTATYGEPDTIPIAETTLQQPINPYGFTKLVFEQALADYAAAYGFGYAALRYFNAAGARPDGSIGEDHTPESHLIPIVLQVALGQREAITVFGDDYPTPDGTCVRDYIHVDDLGAAHLTALEKLQPGKGICVNLGTGRGTSVREIIQACREVTGHPIPEVMGARRAGDPPELVADARLAAELLGWKTQYNDVKRIVETAWKWHQSHPNGYSDALH</sequence>
<dbReference type="InterPro" id="IPR005886">
    <property type="entry name" value="UDP_G4E"/>
</dbReference>
<dbReference type="EMBL" id="CP037423">
    <property type="protein sequence ID" value="QDV47887.1"/>
    <property type="molecule type" value="Genomic_DNA"/>
</dbReference>
<organism evidence="12 13">
    <name type="scientific">Stieleria neptunia</name>
    <dbReference type="NCBI Taxonomy" id="2527979"/>
    <lineage>
        <taxon>Bacteria</taxon>
        <taxon>Pseudomonadati</taxon>
        <taxon>Planctomycetota</taxon>
        <taxon>Planctomycetia</taxon>
        <taxon>Pirellulales</taxon>
        <taxon>Pirellulaceae</taxon>
        <taxon>Stieleria</taxon>
    </lineage>
</organism>
<evidence type="ECO:0000313" key="13">
    <source>
        <dbReference type="Proteomes" id="UP000319004"/>
    </source>
</evidence>
<dbReference type="Gene3D" id="3.40.50.720">
    <property type="entry name" value="NAD(P)-binding Rossmann-like Domain"/>
    <property type="match status" value="1"/>
</dbReference>
<dbReference type="KEGG" id="snep:Enr13x_77990"/>
<dbReference type="GO" id="GO:0033499">
    <property type="term" value="P:galactose catabolic process via UDP-galactose, Leloir pathway"/>
    <property type="evidence" value="ECO:0007669"/>
    <property type="project" value="TreeGrafter"/>
</dbReference>
<comment type="subunit">
    <text evidence="10">Homodimer.</text>
</comment>
<dbReference type="InterPro" id="IPR001509">
    <property type="entry name" value="Epimerase_deHydtase"/>
</dbReference>
<accession>A0A518I4A6</accession>
<dbReference type="UniPathway" id="UPA00214"/>
<evidence type="ECO:0000256" key="3">
    <source>
        <dbReference type="ARBA" id="ARBA00004947"/>
    </source>
</evidence>
<dbReference type="EC" id="5.1.3.2" evidence="5 10"/>
<comment type="similarity">
    <text evidence="4 10">Belongs to the NAD(P)-dependent epimerase/dehydratase family.</text>
</comment>
<keyword evidence="8 10" id="KW-0413">Isomerase</keyword>
<dbReference type="InterPro" id="IPR036291">
    <property type="entry name" value="NAD(P)-bd_dom_sf"/>
</dbReference>
<proteinExistence type="inferred from homology"/>
<evidence type="ECO:0000256" key="5">
    <source>
        <dbReference type="ARBA" id="ARBA00013189"/>
    </source>
</evidence>
<evidence type="ECO:0000256" key="9">
    <source>
        <dbReference type="ARBA" id="ARBA00023277"/>
    </source>
</evidence>
<evidence type="ECO:0000313" key="12">
    <source>
        <dbReference type="EMBL" id="QDV47887.1"/>
    </source>
</evidence>
<comment type="catalytic activity">
    <reaction evidence="1 10">
        <text>UDP-alpha-D-glucose = UDP-alpha-D-galactose</text>
        <dbReference type="Rhea" id="RHEA:22168"/>
        <dbReference type="ChEBI" id="CHEBI:58885"/>
        <dbReference type="ChEBI" id="CHEBI:66914"/>
        <dbReference type="EC" id="5.1.3.2"/>
    </reaction>
</comment>
<gene>
    <name evidence="12" type="primary">galE_2</name>
    <name evidence="12" type="ORF">Enr13x_77990</name>
</gene>
<evidence type="ECO:0000256" key="6">
    <source>
        <dbReference type="ARBA" id="ARBA00018569"/>
    </source>
</evidence>
<dbReference type="Gene3D" id="3.90.25.10">
    <property type="entry name" value="UDP-galactose 4-epimerase, domain 1"/>
    <property type="match status" value="1"/>
</dbReference>
<keyword evidence="9 10" id="KW-0119">Carbohydrate metabolism</keyword>